<evidence type="ECO:0000256" key="5">
    <source>
        <dbReference type="ARBA" id="ARBA00034923"/>
    </source>
</evidence>
<dbReference type="InterPro" id="IPR000212">
    <property type="entry name" value="DNA_helicase_UvrD/REP"/>
</dbReference>
<dbReference type="PANTHER" id="PTHR11070:SF2">
    <property type="entry name" value="ATP-DEPENDENT DNA HELICASE SRS2"/>
    <property type="match status" value="1"/>
</dbReference>
<accession>A0AAP9YBZ4</accession>
<evidence type="ECO:0000256" key="3">
    <source>
        <dbReference type="ARBA" id="ARBA00022806"/>
    </source>
</evidence>
<dbReference type="GO" id="GO:0005829">
    <property type="term" value="C:cytosol"/>
    <property type="evidence" value="ECO:0007669"/>
    <property type="project" value="TreeGrafter"/>
</dbReference>
<proteinExistence type="predicted"/>
<evidence type="ECO:0000256" key="2">
    <source>
        <dbReference type="ARBA" id="ARBA00022801"/>
    </source>
</evidence>
<dbReference type="GO" id="GO:0003677">
    <property type="term" value="F:DNA binding"/>
    <property type="evidence" value="ECO:0007669"/>
    <property type="project" value="InterPro"/>
</dbReference>
<reference evidence="7 8" key="1">
    <citation type="submission" date="2020-12" db="EMBL/GenBank/DDBJ databases">
        <title>Genomic Analysis and Response surface optimization of nitrogen-fixing conditions for A. chroococcum strain HR1, Isolation from rhizosphere soil.</title>
        <authorList>
            <person name="Li J."/>
            <person name="Yang H."/>
            <person name="Liu H."/>
            <person name="Wang C."/>
            <person name="Tian Y."/>
            <person name="Lu X.Y."/>
        </authorList>
    </citation>
    <scope>NUCLEOTIDE SEQUENCE [LARGE SCALE GENOMIC DNA]</scope>
    <source>
        <strain evidence="7 8">HR1</strain>
    </source>
</reference>
<evidence type="ECO:0000313" key="7">
    <source>
        <dbReference type="EMBL" id="QQE87848.1"/>
    </source>
</evidence>
<dbReference type="PANTHER" id="PTHR11070">
    <property type="entry name" value="UVRD / RECB / PCRA DNA HELICASE FAMILY MEMBER"/>
    <property type="match status" value="1"/>
</dbReference>
<evidence type="ECO:0000259" key="6">
    <source>
        <dbReference type="Pfam" id="PF13361"/>
    </source>
</evidence>
<dbReference type="RefSeq" id="WP_131352294.1">
    <property type="nucleotide sequence ID" value="NZ_CP066310.1"/>
</dbReference>
<evidence type="ECO:0000256" key="1">
    <source>
        <dbReference type="ARBA" id="ARBA00022741"/>
    </source>
</evidence>
<dbReference type="Pfam" id="PF13361">
    <property type="entry name" value="UvrD_C"/>
    <property type="match status" value="1"/>
</dbReference>
<keyword evidence="2" id="KW-0378">Hydrolase</keyword>
<dbReference type="GO" id="GO:0043138">
    <property type="term" value="F:3'-5' DNA helicase activity"/>
    <property type="evidence" value="ECO:0007669"/>
    <property type="project" value="TreeGrafter"/>
</dbReference>
<evidence type="ECO:0000256" key="4">
    <source>
        <dbReference type="ARBA" id="ARBA00022840"/>
    </source>
</evidence>
<dbReference type="Proteomes" id="UP000596192">
    <property type="component" value="Chromosome"/>
</dbReference>
<dbReference type="AlphaFoldDB" id="A0AAP9YBZ4"/>
<dbReference type="GO" id="GO:0000725">
    <property type="term" value="P:recombinational repair"/>
    <property type="evidence" value="ECO:0007669"/>
    <property type="project" value="TreeGrafter"/>
</dbReference>
<dbReference type="InterPro" id="IPR014017">
    <property type="entry name" value="DNA_helicase_UvrD-like_C"/>
</dbReference>
<gene>
    <name evidence="7" type="ORF">GKQ51_16470</name>
</gene>
<sequence>MAVFIPPLGACLARLTAGQRQVARALQDSLADDCLVWCGLPSGGEQRQPDFIVLHPEHGLLFLEVRDWTAGSLKRMSRATCILETAEGRRELAHPLALGRQFAVQALQALLRSPSLRRGEGSDAGRLACPIRWGLVFSDIFRAQVEQGIPPEARERLLPERQVLYRDDLREAAPEAFRQRLWRISGPGFPCRLTRAQIERIRWHLFPELRIGADGLPAPDGAWVMDLQQERLARSLGEGHRVIHGATGSGKTLILGYRCLQLAGTLDKPILVLCFNIGLAARLRRFVDARSLGGRVQVHHFHDWCEQQLKTWQVEVLEGEGEDEHYWRLADSVIGAVERGQIPRGQYGALLIDEGHDFEPEWLRLLARMVDPHSNSLLLLYDDAQAIYRKRSALGFSLASVGIQARGRSSVLRLDYRNTREILEFACCLARDHLPEGKGDIPLVEPQAAGVSGPLPVVRRFERQAGEIGHAAGCLQQWHAEGVAWKDMAVLYPDGGAGRAMGEALAALGIPHVWLGSGEACCAETDQVAIMTIHGSKGLEFSRVVLLDASFVAQGEEADSSLPERMRLLYVGITRARQQLLVGFHRNNAVARALSGGELSRYAH</sequence>
<dbReference type="GO" id="GO:0005524">
    <property type="term" value="F:ATP binding"/>
    <property type="evidence" value="ECO:0007669"/>
    <property type="project" value="UniProtKB-KW"/>
</dbReference>
<evidence type="ECO:0000313" key="8">
    <source>
        <dbReference type="Proteomes" id="UP000596192"/>
    </source>
</evidence>
<keyword evidence="3" id="KW-0347">Helicase</keyword>
<name>A0AAP9YBZ4_9GAMM</name>
<feature type="domain" description="UvrD-like helicase C-terminal" evidence="6">
    <location>
        <begin position="525"/>
        <end position="586"/>
    </location>
</feature>
<dbReference type="Gene3D" id="3.40.50.300">
    <property type="entry name" value="P-loop containing nucleotide triphosphate hydrolases"/>
    <property type="match status" value="2"/>
</dbReference>
<dbReference type="GO" id="GO:0033202">
    <property type="term" value="C:DNA helicase complex"/>
    <property type="evidence" value="ECO:0007669"/>
    <property type="project" value="TreeGrafter"/>
</dbReference>
<dbReference type="InterPro" id="IPR027417">
    <property type="entry name" value="P-loop_NTPase"/>
</dbReference>
<keyword evidence="4 7" id="KW-0067">ATP-binding</keyword>
<protein>
    <recommendedName>
        <fullName evidence="5">DNA 3'-5' helicase II</fullName>
    </recommendedName>
</protein>
<dbReference type="GO" id="GO:0016787">
    <property type="term" value="F:hydrolase activity"/>
    <property type="evidence" value="ECO:0007669"/>
    <property type="project" value="UniProtKB-KW"/>
</dbReference>
<organism evidence="7 8">
    <name type="scientific">Azotobacter chroococcum</name>
    <dbReference type="NCBI Taxonomy" id="353"/>
    <lineage>
        <taxon>Bacteria</taxon>
        <taxon>Pseudomonadati</taxon>
        <taxon>Pseudomonadota</taxon>
        <taxon>Gammaproteobacteria</taxon>
        <taxon>Pseudomonadales</taxon>
        <taxon>Pseudomonadaceae</taxon>
        <taxon>Azotobacter</taxon>
    </lineage>
</organism>
<keyword evidence="1" id="KW-0547">Nucleotide-binding</keyword>
<dbReference type="EMBL" id="CP066310">
    <property type="protein sequence ID" value="QQE87848.1"/>
    <property type="molecule type" value="Genomic_DNA"/>
</dbReference>
<dbReference type="SUPFAM" id="SSF52540">
    <property type="entry name" value="P-loop containing nucleoside triphosphate hydrolases"/>
    <property type="match status" value="1"/>
</dbReference>